<dbReference type="Pfam" id="PF00561">
    <property type="entry name" value="Abhydrolase_1"/>
    <property type="match status" value="1"/>
</dbReference>
<organism evidence="3 4">
    <name type="scientific">Trichoderma longibrachiatum ATCC 18648</name>
    <dbReference type="NCBI Taxonomy" id="983965"/>
    <lineage>
        <taxon>Eukaryota</taxon>
        <taxon>Fungi</taxon>
        <taxon>Dikarya</taxon>
        <taxon>Ascomycota</taxon>
        <taxon>Pezizomycotina</taxon>
        <taxon>Sordariomycetes</taxon>
        <taxon>Hypocreomycetidae</taxon>
        <taxon>Hypocreales</taxon>
        <taxon>Hypocreaceae</taxon>
        <taxon>Trichoderma</taxon>
    </lineage>
</organism>
<evidence type="ECO:0000259" key="2">
    <source>
        <dbReference type="Pfam" id="PF00561"/>
    </source>
</evidence>
<reference evidence="3 4" key="1">
    <citation type="submission" date="2016-07" db="EMBL/GenBank/DDBJ databases">
        <title>Multiple horizontal gene transfer events from other fungi enriched the ability of initially mycotrophic Trichoderma (Ascomycota) to feed on dead plant biomass.</title>
        <authorList>
            <consortium name="DOE Joint Genome Institute"/>
            <person name="Aerts A."/>
            <person name="Atanasova L."/>
            <person name="Chenthamara K."/>
            <person name="Zhang J."/>
            <person name="Grujic M."/>
            <person name="Henrissat B."/>
            <person name="Kuo A."/>
            <person name="Salamov A."/>
            <person name="Lipzen A."/>
            <person name="Labutti K."/>
            <person name="Barry K."/>
            <person name="Miao Y."/>
            <person name="Rahimi M.J."/>
            <person name="Shen Q."/>
            <person name="Grigoriev I.V."/>
            <person name="Kubicek C.P."/>
            <person name="Druzhinina I.S."/>
        </authorList>
    </citation>
    <scope>NUCLEOTIDE SEQUENCE [LARGE SCALE GENOMIC DNA]</scope>
    <source>
        <strain evidence="3 4">ATCC 18648</strain>
    </source>
</reference>
<dbReference type="STRING" id="983965.A0A2T4BRW4"/>
<evidence type="ECO:0000313" key="3">
    <source>
        <dbReference type="EMBL" id="PTB72025.1"/>
    </source>
</evidence>
<dbReference type="SUPFAM" id="SSF53474">
    <property type="entry name" value="alpha/beta-Hydrolases"/>
    <property type="match status" value="1"/>
</dbReference>
<evidence type="ECO:0000256" key="1">
    <source>
        <dbReference type="ARBA" id="ARBA00008645"/>
    </source>
</evidence>
<dbReference type="GO" id="GO:0016787">
    <property type="term" value="F:hydrolase activity"/>
    <property type="evidence" value="ECO:0007669"/>
    <property type="project" value="UniProtKB-KW"/>
</dbReference>
<dbReference type="Proteomes" id="UP000240760">
    <property type="component" value="Unassembled WGS sequence"/>
</dbReference>
<protein>
    <submittedName>
        <fullName evidence="3">Alpha/beta-hydrolase</fullName>
    </submittedName>
</protein>
<dbReference type="EMBL" id="KZ679143">
    <property type="protein sequence ID" value="PTB72025.1"/>
    <property type="molecule type" value="Genomic_DNA"/>
</dbReference>
<evidence type="ECO:0000313" key="4">
    <source>
        <dbReference type="Proteomes" id="UP000240760"/>
    </source>
</evidence>
<comment type="similarity">
    <text evidence="1">Belongs to the AB hydrolase superfamily.</text>
</comment>
<feature type="domain" description="AB hydrolase-1" evidence="2">
    <location>
        <begin position="290"/>
        <end position="526"/>
    </location>
</feature>
<keyword evidence="3" id="KW-0378">Hydrolase</keyword>
<proteinExistence type="inferred from homology"/>
<dbReference type="InterPro" id="IPR029058">
    <property type="entry name" value="AB_hydrolase_fold"/>
</dbReference>
<dbReference type="OrthoDB" id="2851338at2759"/>
<dbReference type="PANTHER" id="PTHR43039">
    <property type="entry name" value="ESTERASE-RELATED"/>
    <property type="match status" value="1"/>
</dbReference>
<keyword evidence="4" id="KW-1185">Reference proteome</keyword>
<dbReference type="Gene3D" id="3.40.50.1820">
    <property type="entry name" value="alpha/beta hydrolase"/>
    <property type="match status" value="1"/>
</dbReference>
<dbReference type="AlphaFoldDB" id="A0A2T4BRW4"/>
<sequence length="537" mass="59279">MASPGNLYVTMQPHPGLSLDQFHEWYNNEHGPTRLRIPQIFANGLRYRAADGKQPEFLAAYDVTDMALLETETYLTLRANRSPREAATIAQVDVARYFYDLVHVTEAPLFMPIEKLTDEEASGLVAVTTEISLKDNTPDAGALFEKWFVEEHVGFMSKIPGWLRSRLFKTSSLELNQPTKYLSFHDFAKDNGLAAAEQTAATDNSWKNDDFDKAVASRNRRTYSLFYTFGPAPRDLDPLSRLPESASFTSNDGKTCTIAGPNPVISSFITTKDSLSIPYRLEGNPSPDAPTIAFCNSLLTSLHMWDTFIAILKSHRPHLRILRYDTRGRHAIPQPPVSAALDTLADDLLTILDALRIPKLDTLVGVSMGGATALKFTLKYPSRLSKLIACDFNAASSPANTQAWKDRVAIAEQDSGNGIKTLADQTVARWFHPSSMENPDLVRTMTKMVAANDVEGFKHSCTALSDYDMKPDMPACPVPGLFVVGDGDAKGALVKAMDGFKGLFGPNGTQLKIVPNTGHLPMFENPQAFWESLRDLV</sequence>
<gene>
    <name evidence="3" type="ORF">M440DRAFT_1405783</name>
</gene>
<dbReference type="PRINTS" id="PR00111">
    <property type="entry name" value="ABHYDROLASE"/>
</dbReference>
<dbReference type="InterPro" id="IPR000073">
    <property type="entry name" value="AB_hydrolase_1"/>
</dbReference>
<accession>A0A2T4BRW4</accession>
<name>A0A2T4BRW4_TRILO</name>